<name>A0A4Q9BEA4_9BACT</name>
<protein>
    <recommendedName>
        <fullName evidence="4">Beta-carotene 15,15'-dioxygenase</fullName>
    </recommendedName>
</protein>
<evidence type="ECO:0000256" key="1">
    <source>
        <dbReference type="SAM" id="Phobius"/>
    </source>
</evidence>
<feature type="transmembrane region" description="Helical" evidence="1">
    <location>
        <begin position="5"/>
        <end position="23"/>
    </location>
</feature>
<sequence length="280" mass="31680">MKNYLGALATFLYIVTYFLVGPWSSSIDLYISGFLLLAIGIPHGAGDHLIAAKIAQRENLTFHLRPFIVYYLGIMLAYAALWFVSPLLAFVIFIANSVFHFGDMEDVQPVESNKTWINLAQTLCLGAGILSFILLSHWSEAFEIISSMQVKVPPSLPKFSLLVSLLLLILGFQKKNVHPFFNTFFALVFGYFLPLIPAFICYFSCCHAITSFEGMRKHLKMKIVELYKKLIPFSAGAILLGIVYMKLATNNLQVYPIFIFLSLLTLPHFLLMHKLIKRPD</sequence>
<dbReference type="Pfam" id="PF15461">
    <property type="entry name" value="BCD"/>
    <property type="match status" value="1"/>
</dbReference>
<dbReference type="EMBL" id="SEWY01000002">
    <property type="protein sequence ID" value="TBH74532.1"/>
    <property type="molecule type" value="Genomic_DNA"/>
</dbReference>
<dbReference type="AlphaFoldDB" id="A0A4Q9BEA4"/>
<dbReference type="OrthoDB" id="945227at2"/>
<proteinExistence type="predicted"/>
<keyword evidence="3" id="KW-1185">Reference proteome</keyword>
<dbReference type="GO" id="GO:0016702">
    <property type="term" value="F:oxidoreductase activity, acting on single donors with incorporation of molecular oxygen, incorporation of two atoms of oxygen"/>
    <property type="evidence" value="ECO:0007669"/>
    <property type="project" value="InterPro"/>
</dbReference>
<feature type="transmembrane region" description="Helical" evidence="1">
    <location>
        <begin position="253"/>
        <end position="271"/>
    </location>
</feature>
<feature type="transmembrane region" description="Helical" evidence="1">
    <location>
        <begin position="156"/>
        <end position="172"/>
    </location>
</feature>
<gene>
    <name evidence="2" type="ORF">EWU20_05150</name>
</gene>
<accession>A0A4Q9BEA4</accession>
<evidence type="ECO:0008006" key="4">
    <source>
        <dbReference type="Google" id="ProtNLM"/>
    </source>
</evidence>
<dbReference type="Proteomes" id="UP000293583">
    <property type="component" value="Unassembled WGS sequence"/>
</dbReference>
<feature type="transmembrane region" description="Helical" evidence="1">
    <location>
        <begin position="115"/>
        <end position="135"/>
    </location>
</feature>
<evidence type="ECO:0000313" key="3">
    <source>
        <dbReference type="Proteomes" id="UP000293583"/>
    </source>
</evidence>
<keyword evidence="1" id="KW-0472">Membrane</keyword>
<feature type="transmembrane region" description="Helical" evidence="1">
    <location>
        <begin position="29"/>
        <end position="46"/>
    </location>
</feature>
<organism evidence="2 3">
    <name type="scientific">Aquirufa antheringensis</name>
    <dbReference type="NCBI Taxonomy" id="2516559"/>
    <lineage>
        <taxon>Bacteria</taxon>
        <taxon>Pseudomonadati</taxon>
        <taxon>Bacteroidota</taxon>
        <taxon>Cytophagia</taxon>
        <taxon>Cytophagales</taxon>
        <taxon>Flectobacillaceae</taxon>
        <taxon>Aquirufa</taxon>
    </lineage>
</organism>
<keyword evidence="1" id="KW-0812">Transmembrane</keyword>
<dbReference type="RefSeq" id="WP_130922981.1">
    <property type="nucleotide sequence ID" value="NZ_JAANOL010000002.1"/>
</dbReference>
<keyword evidence="1" id="KW-1133">Transmembrane helix</keyword>
<reference evidence="2 3" key="1">
    <citation type="submission" date="2019-02" db="EMBL/GenBank/DDBJ databases">
        <title>Genome of a new Bacteroidetes strain.</title>
        <authorList>
            <person name="Pitt A."/>
        </authorList>
    </citation>
    <scope>NUCLEOTIDE SEQUENCE [LARGE SCALE GENOMIC DNA]</scope>
    <source>
        <strain evidence="2 3">103A-SOEBACH</strain>
    </source>
</reference>
<dbReference type="InterPro" id="IPR022270">
    <property type="entry name" value="Blh_diox"/>
</dbReference>
<feature type="transmembrane region" description="Helical" evidence="1">
    <location>
        <begin position="230"/>
        <end position="247"/>
    </location>
</feature>
<comment type="caution">
    <text evidence="2">The sequence shown here is derived from an EMBL/GenBank/DDBJ whole genome shotgun (WGS) entry which is preliminary data.</text>
</comment>
<feature type="transmembrane region" description="Helical" evidence="1">
    <location>
        <begin position="67"/>
        <end position="95"/>
    </location>
</feature>
<evidence type="ECO:0000313" key="2">
    <source>
        <dbReference type="EMBL" id="TBH74532.1"/>
    </source>
</evidence>
<feature type="transmembrane region" description="Helical" evidence="1">
    <location>
        <begin position="184"/>
        <end position="209"/>
    </location>
</feature>
<dbReference type="NCBIfam" id="TIGR03753">
    <property type="entry name" value="blh_monoox"/>
    <property type="match status" value="1"/>
</dbReference>